<feature type="compositionally biased region" description="Acidic residues" evidence="2">
    <location>
        <begin position="314"/>
        <end position="323"/>
    </location>
</feature>
<feature type="compositionally biased region" description="Basic and acidic residues" evidence="2">
    <location>
        <begin position="361"/>
        <end position="397"/>
    </location>
</feature>
<feature type="compositionally biased region" description="Basic and acidic residues" evidence="2">
    <location>
        <begin position="92"/>
        <end position="110"/>
    </location>
</feature>
<name>A0A1B6LT67_9HEMI</name>
<evidence type="ECO:0000256" key="2">
    <source>
        <dbReference type="SAM" id="MobiDB-lite"/>
    </source>
</evidence>
<feature type="non-terminal residue" evidence="3">
    <location>
        <position position="423"/>
    </location>
</feature>
<feature type="compositionally biased region" description="Acidic residues" evidence="2">
    <location>
        <begin position="229"/>
        <end position="244"/>
    </location>
</feature>
<dbReference type="EMBL" id="GEBQ01013095">
    <property type="protein sequence ID" value="JAT26882.1"/>
    <property type="molecule type" value="Transcribed_RNA"/>
</dbReference>
<keyword evidence="1" id="KW-0175">Coiled coil</keyword>
<dbReference type="AlphaFoldDB" id="A0A1B6LT67"/>
<gene>
    <name evidence="3" type="ORF">g.20703</name>
</gene>
<feature type="region of interest" description="Disordered" evidence="2">
    <location>
        <begin position="1"/>
        <end position="117"/>
    </location>
</feature>
<feature type="compositionally biased region" description="Basic and acidic residues" evidence="2">
    <location>
        <begin position="407"/>
        <end position="423"/>
    </location>
</feature>
<organism evidence="3">
    <name type="scientific">Graphocephala atropunctata</name>
    <dbReference type="NCBI Taxonomy" id="36148"/>
    <lineage>
        <taxon>Eukaryota</taxon>
        <taxon>Metazoa</taxon>
        <taxon>Ecdysozoa</taxon>
        <taxon>Arthropoda</taxon>
        <taxon>Hexapoda</taxon>
        <taxon>Insecta</taxon>
        <taxon>Pterygota</taxon>
        <taxon>Neoptera</taxon>
        <taxon>Paraneoptera</taxon>
        <taxon>Hemiptera</taxon>
        <taxon>Auchenorrhyncha</taxon>
        <taxon>Membracoidea</taxon>
        <taxon>Cicadellidae</taxon>
        <taxon>Cicadellinae</taxon>
        <taxon>Cicadellini</taxon>
        <taxon>Graphocephala</taxon>
    </lineage>
</organism>
<feature type="compositionally biased region" description="Basic residues" evidence="2">
    <location>
        <begin position="22"/>
        <end position="34"/>
    </location>
</feature>
<protein>
    <submittedName>
        <fullName evidence="3">Uncharacterized protein</fullName>
    </submittedName>
</protein>
<feature type="region of interest" description="Disordered" evidence="2">
    <location>
        <begin position="178"/>
        <end position="423"/>
    </location>
</feature>
<feature type="coiled-coil region" evidence="1">
    <location>
        <begin position="120"/>
        <end position="147"/>
    </location>
</feature>
<evidence type="ECO:0000313" key="3">
    <source>
        <dbReference type="EMBL" id="JAT26882.1"/>
    </source>
</evidence>
<proteinExistence type="predicted"/>
<feature type="compositionally biased region" description="Basic and acidic residues" evidence="2">
    <location>
        <begin position="10"/>
        <end position="21"/>
    </location>
</feature>
<sequence>MGGKSKQNKSVKEKNGNISRKEMRKKFRKEKKAKKNDYFRNKKQQAKTKFANNETNKTKDGKISQTIKQKFPSKGILKNPNPIKPTVVEKSSFLDEQNKLHKKEMKEKQKLQKGMLKQRKKMLLEANKNEDKEIKRLEKQLKLNKRKSKSVPKSFSEDGLDYLLEVCDADKLKEAASAEMNLQESGSEFEDDFALVSGKRKRELKEETSNKRKKTKDNDQSDDNISTEGESDNDSTLEEDNEEVEIAKSDSEFDGETSLLKIKAKKQLKEESQKKTLSFKDSPHIEASESNDEIMSNSDIEENDEDINSLSEESLSDEGDNMQDTDANYDHNNIENDIESEVGFSDEDFENNSDGGSDQENNQKDSNEKPTEDMWEDIYGRLRDKKGNVIQEQEKGKYIPPHLRAKQLAEDSKKAEELTRLKK</sequence>
<feature type="compositionally biased region" description="Acidic residues" evidence="2">
    <location>
        <begin position="336"/>
        <end position="351"/>
    </location>
</feature>
<accession>A0A1B6LT67</accession>
<reference evidence="3" key="1">
    <citation type="submission" date="2015-11" db="EMBL/GenBank/DDBJ databases">
        <title>De novo transcriptome assembly of four potential Pierce s Disease insect vectors from Arizona vineyards.</title>
        <authorList>
            <person name="Tassone E.E."/>
        </authorList>
    </citation>
    <scope>NUCLEOTIDE SEQUENCE</scope>
</reference>
<evidence type="ECO:0000256" key="1">
    <source>
        <dbReference type="SAM" id="Coils"/>
    </source>
</evidence>